<dbReference type="Proteomes" id="UP000396862">
    <property type="component" value="Unassembled WGS sequence"/>
</dbReference>
<dbReference type="GO" id="GO:0008926">
    <property type="term" value="F:mannitol-1-phosphate 5-dehydrogenase activity"/>
    <property type="evidence" value="ECO:0007669"/>
    <property type="project" value="TreeGrafter"/>
</dbReference>
<dbReference type="EMBL" id="PYGC01000008">
    <property type="protein sequence ID" value="PSK81698.1"/>
    <property type="molecule type" value="Genomic_DNA"/>
</dbReference>
<evidence type="ECO:0000259" key="3">
    <source>
        <dbReference type="Pfam" id="PF01232"/>
    </source>
</evidence>
<organism evidence="6 7">
    <name type="scientific">Prolixibacter denitrificans</name>
    <dbReference type="NCBI Taxonomy" id="1541063"/>
    <lineage>
        <taxon>Bacteria</taxon>
        <taxon>Pseudomonadati</taxon>
        <taxon>Bacteroidota</taxon>
        <taxon>Bacteroidia</taxon>
        <taxon>Marinilabiliales</taxon>
        <taxon>Prolixibacteraceae</taxon>
        <taxon>Prolixibacter</taxon>
    </lineage>
</organism>
<sequence length="493" mass="56753">MKTLNRSNVTNLPAYPERILQFGEGNFLRSFTDWMVNRMNKTVGFNSGITVVQPIERGMVDMLNAQDGLYHVCLKGMKNGQPVKEAELIDCINRGINPYTDFDSYREVIDNPELRFVISNTTEAGIVFDENDQLDMQPQKSFPGKMTALLYQRFKTFEGDPSKGLIIIACELIDRNADFLKKYVLQHAENWKLEVEFIDWVETSCAFCNSLVDRIVPGFPKENIKEIQEELGYEDNLVTEAEYFHLWVIEGPEWVQKEFPAQEAGLEVKFVKDMTRYREQKVRVLNGCHTGSFATSLLYGLPTVRESIENLEIGRFMKEMVYEEILTGIPGNRNELEAFATKILERFYNPYIRHEWKSIALNAMSKWETRNLPSLLDYFEKEGRLPQKLVFSLAASIAYYKGSVDGVAYTLNDDQWILDFYREVWDAYDGTPEGMHQLTSKVLNLKQLWKQDLNQVSGLTEAVAGYLYLIEKAGMKQAVKSVLGKKNPEKKVA</sequence>
<evidence type="ECO:0000313" key="5">
    <source>
        <dbReference type="EMBL" id="GET21221.1"/>
    </source>
</evidence>
<dbReference type="RefSeq" id="WP_106542999.1">
    <property type="nucleotide sequence ID" value="NZ_BLAU01000001.1"/>
</dbReference>
<name>A0A2P8C9R0_9BACT</name>
<gene>
    <name evidence="5" type="primary">uxaB</name>
    <name evidence="6" type="ORF">CLV93_10896</name>
    <name evidence="5" type="ORF">JCM18694_14670</name>
</gene>
<keyword evidence="1" id="KW-0560">Oxidoreductase</keyword>
<reference evidence="5 8" key="2">
    <citation type="submission" date="2019-10" db="EMBL/GenBank/DDBJ databases">
        <title>Prolixibacter strains distinguished by the presence of nitrate reductase genes were adept at nitrate-dependent anaerobic corrosion of metallic iron and carbon steel.</title>
        <authorList>
            <person name="Iino T."/>
            <person name="Shono N."/>
            <person name="Ito K."/>
            <person name="Nakamura R."/>
            <person name="Sueoka K."/>
            <person name="Harayama S."/>
            <person name="Ohkuma M."/>
        </authorList>
    </citation>
    <scope>NUCLEOTIDE SEQUENCE [LARGE SCALE GENOMIC DNA]</scope>
    <source>
        <strain evidence="5 8">MIC1-1</strain>
    </source>
</reference>
<dbReference type="SUPFAM" id="SSF51735">
    <property type="entry name" value="NAD(P)-binding Rossmann-fold domains"/>
    <property type="match status" value="1"/>
</dbReference>
<feature type="domain" description="Mannitol dehydrogenase C-terminal" evidence="4">
    <location>
        <begin position="273"/>
        <end position="464"/>
    </location>
</feature>
<dbReference type="Gene3D" id="3.40.50.720">
    <property type="entry name" value="NAD(P)-binding Rossmann-like Domain"/>
    <property type="match status" value="1"/>
</dbReference>
<dbReference type="Pfam" id="PF01232">
    <property type="entry name" value="Mannitol_dh"/>
    <property type="match status" value="1"/>
</dbReference>
<evidence type="ECO:0000259" key="4">
    <source>
        <dbReference type="Pfam" id="PF08125"/>
    </source>
</evidence>
<evidence type="ECO:0000256" key="1">
    <source>
        <dbReference type="ARBA" id="ARBA00023002"/>
    </source>
</evidence>
<dbReference type="InterPro" id="IPR013131">
    <property type="entry name" value="Mannitol_DH_N"/>
</dbReference>
<dbReference type="Pfam" id="PF08125">
    <property type="entry name" value="Mannitol_dh_C"/>
    <property type="match status" value="1"/>
</dbReference>
<dbReference type="Proteomes" id="UP000240621">
    <property type="component" value="Unassembled WGS sequence"/>
</dbReference>
<dbReference type="InterPro" id="IPR013328">
    <property type="entry name" value="6PGD_dom2"/>
</dbReference>
<dbReference type="InterPro" id="IPR000669">
    <property type="entry name" value="Mannitol_DH"/>
</dbReference>
<protein>
    <submittedName>
        <fullName evidence="5">Altronate oxidoreductase</fullName>
    </submittedName>
    <submittedName>
        <fullName evidence="6">Tagaturonate reductase</fullName>
    </submittedName>
</protein>
<dbReference type="InterPro" id="IPR008927">
    <property type="entry name" value="6-PGluconate_DH-like_C_sf"/>
</dbReference>
<comment type="caution">
    <text evidence="6">The sequence shown here is derived from an EMBL/GenBank/DDBJ whole genome shotgun (WGS) entry which is preliminary data.</text>
</comment>
<dbReference type="InterPro" id="IPR036291">
    <property type="entry name" value="NAD(P)-bd_dom_sf"/>
</dbReference>
<keyword evidence="8" id="KW-1185">Reference proteome</keyword>
<evidence type="ECO:0000313" key="8">
    <source>
        <dbReference type="Proteomes" id="UP000396862"/>
    </source>
</evidence>
<dbReference type="EMBL" id="BLAU01000001">
    <property type="protein sequence ID" value="GET21221.1"/>
    <property type="molecule type" value="Genomic_DNA"/>
</dbReference>
<dbReference type="PRINTS" id="PR00084">
    <property type="entry name" value="MTLDHDRGNASE"/>
</dbReference>
<evidence type="ECO:0000313" key="7">
    <source>
        <dbReference type="Proteomes" id="UP000240621"/>
    </source>
</evidence>
<dbReference type="PANTHER" id="PTHR30524:SF0">
    <property type="entry name" value="ALTRONATE OXIDOREDUCTASE-RELATED"/>
    <property type="match status" value="1"/>
</dbReference>
<dbReference type="GO" id="GO:0005829">
    <property type="term" value="C:cytosol"/>
    <property type="evidence" value="ECO:0007669"/>
    <property type="project" value="TreeGrafter"/>
</dbReference>
<evidence type="ECO:0000256" key="2">
    <source>
        <dbReference type="ARBA" id="ARBA00023027"/>
    </source>
</evidence>
<dbReference type="GO" id="GO:0019698">
    <property type="term" value="P:D-galacturonate catabolic process"/>
    <property type="evidence" value="ECO:0007669"/>
    <property type="project" value="TreeGrafter"/>
</dbReference>
<dbReference type="GO" id="GO:0009026">
    <property type="term" value="F:tagaturonate reductase activity"/>
    <property type="evidence" value="ECO:0007669"/>
    <property type="project" value="TreeGrafter"/>
</dbReference>
<evidence type="ECO:0000313" key="6">
    <source>
        <dbReference type="EMBL" id="PSK81698.1"/>
    </source>
</evidence>
<dbReference type="InterPro" id="IPR013118">
    <property type="entry name" value="Mannitol_DH_C"/>
</dbReference>
<dbReference type="NCBIfam" id="NF002969">
    <property type="entry name" value="PRK03643.1"/>
    <property type="match status" value="1"/>
</dbReference>
<reference evidence="6 7" key="1">
    <citation type="submission" date="2018-03" db="EMBL/GenBank/DDBJ databases">
        <title>Genomic Encyclopedia of Archaeal and Bacterial Type Strains, Phase II (KMG-II): from individual species to whole genera.</title>
        <authorList>
            <person name="Goeker M."/>
        </authorList>
    </citation>
    <scope>NUCLEOTIDE SEQUENCE [LARGE SCALE GENOMIC DNA]</scope>
    <source>
        <strain evidence="6 7">DSM 27267</strain>
    </source>
</reference>
<dbReference type="PANTHER" id="PTHR30524">
    <property type="entry name" value="MANNITOL-1-PHOSPHATE 5-DEHYDROGENASE"/>
    <property type="match status" value="1"/>
</dbReference>
<dbReference type="SUPFAM" id="SSF48179">
    <property type="entry name" value="6-phosphogluconate dehydrogenase C-terminal domain-like"/>
    <property type="match status" value="1"/>
</dbReference>
<feature type="domain" description="Mannitol dehydrogenase N-terminal" evidence="3">
    <location>
        <begin position="17"/>
        <end position="258"/>
    </location>
</feature>
<keyword evidence="2" id="KW-0520">NAD</keyword>
<proteinExistence type="predicted"/>
<dbReference type="AlphaFoldDB" id="A0A2P8C9R0"/>
<accession>A0A2P8C9R0</accession>
<dbReference type="GO" id="GO:0019592">
    <property type="term" value="P:mannitol catabolic process"/>
    <property type="evidence" value="ECO:0007669"/>
    <property type="project" value="TreeGrafter"/>
</dbReference>
<dbReference type="Gene3D" id="1.10.1040.10">
    <property type="entry name" value="N-(1-d-carboxylethyl)-l-norvaline Dehydrogenase, domain 2"/>
    <property type="match status" value="1"/>
</dbReference>
<dbReference type="OrthoDB" id="9768714at2"/>